<feature type="domain" description="HNH nuclease" evidence="1">
    <location>
        <begin position="197"/>
        <end position="250"/>
    </location>
</feature>
<proteinExistence type="predicted"/>
<dbReference type="EMBL" id="CP120374">
    <property type="protein sequence ID" value="WEX89949.1"/>
    <property type="molecule type" value="Genomic_DNA"/>
</dbReference>
<evidence type="ECO:0000313" key="3">
    <source>
        <dbReference type="Proteomes" id="UP001229355"/>
    </source>
</evidence>
<dbReference type="RefSeq" id="WP_280661918.1">
    <property type="nucleotide sequence ID" value="NZ_CP120374.1"/>
</dbReference>
<keyword evidence="2" id="KW-0378">Hydrolase</keyword>
<dbReference type="InterPro" id="IPR003615">
    <property type="entry name" value="HNH_nuc"/>
</dbReference>
<accession>A0ABY8DGD4</accession>
<sequence length="303" mass="33697">MGFGVFIHRSDSIYDDSPVEQYQFPSQYLGRVRACVGDWIIYYEPRKVAATRGYFAVAKVAEVVPDPKAPGMYLALIAPNSYLDFINPVPFSGSEGVVERGVLNDEGRISGRAQSAVRPISTADFNRIVAIGLDEHEPELPRTGELDTTFAVAGLGESGQAPFLFEQERDRTIQLSSRIVRDRLFRRLVVQAYGKRCAITGLKLINGRGRAEVDAAHIRPVEANGPDILTNGIALSGTAHWMFDRGLVSLSDDLDILVSRHANDPDSIQGLINKTGRAIVPNRAFERPHPHFLRWHRENCFKQ</sequence>
<keyword evidence="2" id="KW-0540">Nuclease</keyword>
<keyword evidence="2" id="KW-0255">Endonuclease</keyword>
<name>A0ABY8DGD4_9HYPH</name>
<dbReference type="Pfam" id="PF13391">
    <property type="entry name" value="HNH_2"/>
    <property type="match status" value="1"/>
</dbReference>
<evidence type="ECO:0000313" key="2">
    <source>
        <dbReference type="EMBL" id="WEX89949.1"/>
    </source>
</evidence>
<dbReference type="GO" id="GO:0004519">
    <property type="term" value="F:endonuclease activity"/>
    <property type="evidence" value="ECO:0007669"/>
    <property type="project" value="UniProtKB-KW"/>
</dbReference>
<reference evidence="2 3" key="1">
    <citation type="submission" date="2023-03" db="EMBL/GenBank/DDBJ databases">
        <authorList>
            <person name="Kaur S."/>
            <person name="Espinosa-Saiz D."/>
            <person name="Velazquez E."/>
            <person name="Menendez E."/>
            <person name="diCenzo G.C."/>
        </authorList>
    </citation>
    <scope>NUCLEOTIDE SEQUENCE [LARGE SCALE GENOMIC DNA]</scope>
    <source>
        <strain evidence="2 3">LMG 24692</strain>
    </source>
</reference>
<protein>
    <submittedName>
        <fullName evidence="2">HNH endonuclease</fullName>
    </submittedName>
</protein>
<dbReference type="Proteomes" id="UP001229355">
    <property type="component" value="Chromosome 2"/>
</dbReference>
<evidence type="ECO:0000259" key="1">
    <source>
        <dbReference type="Pfam" id="PF13391"/>
    </source>
</evidence>
<organism evidence="2 3">
    <name type="scientific">Sinorhizobium garamanticum</name>
    <dbReference type="NCBI Taxonomy" id="680247"/>
    <lineage>
        <taxon>Bacteria</taxon>
        <taxon>Pseudomonadati</taxon>
        <taxon>Pseudomonadota</taxon>
        <taxon>Alphaproteobacteria</taxon>
        <taxon>Hyphomicrobiales</taxon>
        <taxon>Rhizobiaceae</taxon>
        <taxon>Sinorhizobium/Ensifer group</taxon>
        <taxon>Sinorhizobium</taxon>
    </lineage>
</organism>
<gene>
    <name evidence="2" type="ORF">PZN02_005286</name>
</gene>
<keyword evidence="3" id="KW-1185">Reference proteome</keyword>